<dbReference type="PANTHER" id="PTHR43071:SF1">
    <property type="entry name" value="2-AMINO-4-HYDROXY-6-HYDROXYMETHYLDIHYDROPTERIDINE PYROPHOSPHOKINASE"/>
    <property type="match status" value="1"/>
</dbReference>
<dbReference type="InterPro" id="IPR000550">
    <property type="entry name" value="Hppk"/>
</dbReference>
<keyword evidence="8" id="KW-0289">Folate biosynthesis</keyword>
<keyword evidence="11" id="KW-1185">Reference proteome</keyword>
<dbReference type="RefSeq" id="WP_116223863.1">
    <property type="nucleotide sequence ID" value="NZ_AP018437.1"/>
</dbReference>
<comment type="caution">
    <text evidence="10">The sequence shown here is derived from an EMBL/GenBank/DDBJ whole genome shotgun (WGS) entry which is preliminary data.</text>
</comment>
<comment type="pathway">
    <text evidence="2">Cofactor biosynthesis; tetrahydrofolate biosynthesis; 2-amino-4-hydroxy-6-hydroxymethyl-7,8-dihydropteridine diphosphate from 7,8-dihydroneopterin triphosphate: step 4/4.</text>
</comment>
<dbReference type="Gene3D" id="3.30.70.560">
    <property type="entry name" value="7,8-Dihydro-6-hydroxymethylpterin-pyrophosphokinase HPPK"/>
    <property type="match status" value="1"/>
</dbReference>
<evidence type="ECO:0000256" key="2">
    <source>
        <dbReference type="ARBA" id="ARBA00005051"/>
    </source>
</evidence>
<evidence type="ECO:0000259" key="9">
    <source>
        <dbReference type="PROSITE" id="PS00794"/>
    </source>
</evidence>
<reference evidence="10 11" key="1">
    <citation type="submission" date="2018-08" db="EMBL/GenBank/DDBJ databases">
        <title>Genomic Encyclopedia of Type Strains, Phase IV (KMG-IV): sequencing the most valuable type-strain genomes for metagenomic binning, comparative biology and taxonomic classification.</title>
        <authorList>
            <person name="Goeker M."/>
        </authorList>
    </citation>
    <scope>NUCLEOTIDE SEQUENCE [LARGE SCALE GENOMIC DNA]</scope>
    <source>
        <strain evidence="10 11">DSM 23923</strain>
    </source>
</reference>
<gene>
    <name evidence="10" type="ORF">DFR64_0559</name>
</gene>
<dbReference type="GO" id="GO:0046656">
    <property type="term" value="P:folic acid biosynthetic process"/>
    <property type="evidence" value="ECO:0007669"/>
    <property type="project" value="UniProtKB-KW"/>
</dbReference>
<evidence type="ECO:0000256" key="5">
    <source>
        <dbReference type="ARBA" id="ARBA00022741"/>
    </source>
</evidence>
<dbReference type="Pfam" id="PF01288">
    <property type="entry name" value="HPPK"/>
    <property type="match status" value="1"/>
</dbReference>
<feature type="domain" description="7,8-dihydro-6-hydroxymethylpterin-pyrophosphokinase" evidence="9">
    <location>
        <begin position="88"/>
        <end position="99"/>
    </location>
</feature>
<dbReference type="AlphaFoldDB" id="A0A347ZTT9"/>
<evidence type="ECO:0000256" key="3">
    <source>
        <dbReference type="ARBA" id="ARBA00013253"/>
    </source>
</evidence>
<dbReference type="GO" id="GO:0046654">
    <property type="term" value="P:tetrahydrofolate biosynthetic process"/>
    <property type="evidence" value="ECO:0007669"/>
    <property type="project" value="UniProtKB-UniPathway"/>
</dbReference>
<evidence type="ECO:0000256" key="8">
    <source>
        <dbReference type="ARBA" id="ARBA00022909"/>
    </source>
</evidence>
<dbReference type="GO" id="GO:0016301">
    <property type="term" value="F:kinase activity"/>
    <property type="evidence" value="ECO:0007669"/>
    <property type="project" value="UniProtKB-KW"/>
</dbReference>
<sequence>MENNRAILLLGSNIQREKNIRSALDFFQQNTQILRRSAVWETEAVGSSGPNFLNVALEIATDLEISAIKSELVQPIENRLGRVRTADKNAPRTIDVDLIIFNNRVLDEGLWTKAFMALPIAELLPALPHPRTALPLSEVASQLKSSAFAEPFEFV</sequence>
<evidence type="ECO:0000256" key="6">
    <source>
        <dbReference type="ARBA" id="ARBA00022777"/>
    </source>
</evidence>
<dbReference type="PROSITE" id="PS00794">
    <property type="entry name" value="HPPK"/>
    <property type="match status" value="1"/>
</dbReference>
<dbReference type="PANTHER" id="PTHR43071">
    <property type="entry name" value="2-AMINO-4-HYDROXY-6-HYDROXYMETHYLDIHYDROPTERIDINE PYROPHOSPHOKINASE"/>
    <property type="match status" value="1"/>
</dbReference>
<dbReference type="OrthoDB" id="9808041at2"/>
<dbReference type="UniPathway" id="UPA00077">
    <property type="reaction ID" value="UER00155"/>
</dbReference>
<name>A0A347ZTT9_9CHLR</name>
<keyword evidence="4" id="KW-0808">Transferase</keyword>
<evidence type="ECO:0000313" key="10">
    <source>
        <dbReference type="EMBL" id="REG10699.1"/>
    </source>
</evidence>
<keyword evidence="6 10" id="KW-0418">Kinase</keyword>
<evidence type="ECO:0000256" key="4">
    <source>
        <dbReference type="ARBA" id="ARBA00022679"/>
    </source>
</evidence>
<dbReference type="GO" id="GO:0003848">
    <property type="term" value="F:2-amino-4-hydroxy-6-hydroxymethyldihydropteridine diphosphokinase activity"/>
    <property type="evidence" value="ECO:0007669"/>
    <property type="project" value="UniProtKB-EC"/>
</dbReference>
<evidence type="ECO:0000256" key="7">
    <source>
        <dbReference type="ARBA" id="ARBA00022840"/>
    </source>
</evidence>
<proteinExistence type="predicted"/>
<accession>A0A347ZTT9</accession>
<organism evidence="10 11">
    <name type="scientific">Pelolinea submarina</name>
    <dbReference type="NCBI Taxonomy" id="913107"/>
    <lineage>
        <taxon>Bacteria</taxon>
        <taxon>Bacillati</taxon>
        <taxon>Chloroflexota</taxon>
        <taxon>Anaerolineae</taxon>
        <taxon>Anaerolineales</taxon>
        <taxon>Anaerolineaceae</taxon>
        <taxon>Pelolinea</taxon>
    </lineage>
</organism>
<dbReference type="Proteomes" id="UP000256388">
    <property type="component" value="Unassembled WGS sequence"/>
</dbReference>
<dbReference type="EMBL" id="QUMS01000001">
    <property type="protein sequence ID" value="REG10699.1"/>
    <property type="molecule type" value="Genomic_DNA"/>
</dbReference>
<dbReference type="SUPFAM" id="SSF55083">
    <property type="entry name" value="6-hydroxymethyl-7,8-dihydropterin pyrophosphokinase, HPPK"/>
    <property type="match status" value="1"/>
</dbReference>
<evidence type="ECO:0000313" key="11">
    <source>
        <dbReference type="Proteomes" id="UP000256388"/>
    </source>
</evidence>
<dbReference type="InterPro" id="IPR035907">
    <property type="entry name" value="Hppk_sf"/>
</dbReference>
<dbReference type="EC" id="2.7.6.3" evidence="3"/>
<keyword evidence="7" id="KW-0067">ATP-binding</keyword>
<comment type="catalytic activity">
    <reaction evidence="1">
        <text>6-hydroxymethyl-7,8-dihydropterin + ATP = (7,8-dihydropterin-6-yl)methyl diphosphate + AMP + H(+)</text>
        <dbReference type="Rhea" id="RHEA:11412"/>
        <dbReference type="ChEBI" id="CHEBI:15378"/>
        <dbReference type="ChEBI" id="CHEBI:30616"/>
        <dbReference type="ChEBI" id="CHEBI:44841"/>
        <dbReference type="ChEBI" id="CHEBI:72950"/>
        <dbReference type="ChEBI" id="CHEBI:456215"/>
        <dbReference type="EC" id="2.7.6.3"/>
    </reaction>
</comment>
<keyword evidence="5" id="KW-0547">Nucleotide-binding</keyword>
<protein>
    <recommendedName>
        <fullName evidence="3">2-amino-4-hydroxy-6-hydroxymethyldihydropteridine diphosphokinase</fullName>
        <ecNumber evidence="3">2.7.6.3</ecNumber>
    </recommendedName>
</protein>
<evidence type="ECO:0000256" key="1">
    <source>
        <dbReference type="ARBA" id="ARBA00000198"/>
    </source>
</evidence>
<dbReference type="GO" id="GO:0005524">
    <property type="term" value="F:ATP binding"/>
    <property type="evidence" value="ECO:0007669"/>
    <property type="project" value="UniProtKB-KW"/>
</dbReference>
<dbReference type="NCBIfam" id="TIGR01498">
    <property type="entry name" value="folK"/>
    <property type="match status" value="1"/>
</dbReference>